<evidence type="ECO:0000313" key="1">
    <source>
        <dbReference type="EMBL" id="MBB5092080.1"/>
    </source>
</evidence>
<proteinExistence type="predicted"/>
<dbReference type="AlphaFoldDB" id="A0A7W8AMQ4"/>
<sequence>MVDIKNFFPKIIKNFGDKSQLNSIVINKDNKKMLCNFSMTIPNFTPQNSDTIRKVKFRDEANDCDGMVTFNYSMNGSDGSPAKLSGVLGENCPFALFQNVTGDVDIVIPDGENCKYFYQIPEGTDIQTPKVGTYSGAIDENTFIPTESDPTKLLIRFPIVPSYKVVTMCTDSFYNYNSETKAAYDTFHTSLGNWTNYDNTSLICSELFTANLFSVVLSRNSTNRSDWLCYSSPKEPGQVADVNYFFDDITAENDQFYYGIIEWDTDLGIFREVWLRVEN</sequence>
<protein>
    <submittedName>
        <fullName evidence="1">Uncharacterized protein</fullName>
    </submittedName>
</protein>
<dbReference type="EMBL" id="JACHIL010000004">
    <property type="protein sequence ID" value="MBB5092080.1"/>
    <property type="molecule type" value="Genomic_DNA"/>
</dbReference>
<organism evidence="1 2">
    <name type="scientific">Pseudochrobactrum saccharolyticum</name>
    <dbReference type="NCBI Taxonomy" id="354352"/>
    <lineage>
        <taxon>Bacteria</taxon>
        <taxon>Pseudomonadati</taxon>
        <taxon>Pseudomonadota</taxon>
        <taxon>Alphaproteobacteria</taxon>
        <taxon>Hyphomicrobiales</taxon>
        <taxon>Brucellaceae</taxon>
        <taxon>Pseudochrobactrum</taxon>
    </lineage>
</organism>
<reference evidence="1 2" key="1">
    <citation type="submission" date="2020-08" db="EMBL/GenBank/DDBJ databases">
        <title>Genomic Encyclopedia of Type Strains, Phase IV (KMG-IV): sequencing the most valuable type-strain genomes for metagenomic binning, comparative biology and taxonomic classification.</title>
        <authorList>
            <person name="Goeker M."/>
        </authorList>
    </citation>
    <scope>NUCLEOTIDE SEQUENCE [LARGE SCALE GENOMIC DNA]</scope>
    <source>
        <strain evidence="1 2">DSM 25620</strain>
    </source>
</reference>
<gene>
    <name evidence="1" type="ORF">HNQ68_002625</name>
</gene>
<keyword evidence="2" id="KW-1185">Reference proteome</keyword>
<name>A0A7W8AMQ4_9HYPH</name>
<dbReference type="Proteomes" id="UP000531231">
    <property type="component" value="Unassembled WGS sequence"/>
</dbReference>
<accession>A0A7W8AMQ4</accession>
<comment type="caution">
    <text evidence="1">The sequence shown here is derived from an EMBL/GenBank/DDBJ whole genome shotgun (WGS) entry which is preliminary data.</text>
</comment>
<dbReference type="RefSeq" id="WP_151159769.1">
    <property type="nucleotide sequence ID" value="NZ_JACHIL010000004.1"/>
</dbReference>
<evidence type="ECO:0000313" key="2">
    <source>
        <dbReference type="Proteomes" id="UP000531231"/>
    </source>
</evidence>